<dbReference type="Proteomes" id="UP000305709">
    <property type="component" value="Unassembled WGS sequence"/>
</dbReference>
<dbReference type="Gene3D" id="6.10.340.10">
    <property type="match status" value="1"/>
</dbReference>
<protein>
    <submittedName>
        <fullName evidence="4">HAMP domain-containing protein</fullName>
    </submittedName>
</protein>
<dbReference type="SMART" id="SM00331">
    <property type="entry name" value="PP2C_SIG"/>
    <property type="match status" value="1"/>
</dbReference>
<keyword evidence="1" id="KW-0378">Hydrolase</keyword>
<evidence type="ECO:0000313" key="4">
    <source>
        <dbReference type="EMBL" id="TNC66578.1"/>
    </source>
</evidence>
<keyword evidence="2" id="KW-0472">Membrane</keyword>
<dbReference type="PANTHER" id="PTHR43156">
    <property type="entry name" value="STAGE II SPORULATION PROTEIN E-RELATED"/>
    <property type="match status" value="1"/>
</dbReference>
<reference evidence="4 5" key="1">
    <citation type="submission" date="2019-06" db="EMBL/GenBank/DDBJ databases">
        <authorList>
            <person name="Jiang L."/>
        </authorList>
    </citation>
    <scope>NUCLEOTIDE SEQUENCE [LARGE SCALE GENOMIC DNA]</scope>
    <source>
        <strain evidence="4 5">YIM 48858</strain>
    </source>
</reference>
<dbReference type="SUPFAM" id="SSF81606">
    <property type="entry name" value="PP2C-like"/>
    <property type="match status" value="1"/>
</dbReference>
<dbReference type="CDD" id="cd06225">
    <property type="entry name" value="HAMP"/>
    <property type="match status" value="1"/>
</dbReference>
<dbReference type="RefSeq" id="WP_139082795.1">
    <property type="nucleotide sequence ID" value="NZ_VDFV01000032.1"/>
</dbReference>
<dbReference type="AlphaFoldDB" id="A0A5C4N7L6"/>
<comment type="caution">
    <text evidence="4">The sequence shown here is derived from an EMBL/GenBank/DDBJ whole genome shotgun (WGS) entry which is preliminary data.</text>
</comment>
<keyword evidence="2" id="KW-1133">Transmembrane helix</keyword>
<evidence type="ECO:0000256" key="1">
    <source>
        <dbReference type="ARBA" id="ARBA00022801"/>
    </source>
</evidence>
<dbReference type="SMART" id="SM00304">
    <property type="entry name" value="HAMP"/>
    <property type="match status" value="1"/>
</dbReference>
<keyword evidence="5" id="KW-1185">Reference proteome</keyword>
<dbReference type="EMBL" id="VDFV01000032">
    <property type="protein sequence ID" value="TNC66578.1"/>
    <property type="molecule type" value="Genomic_DNA"/>
</dbReference>
<evidence type="ECO:0000259" key="3">
    <source>
        <dbReference type="PROSITE" id="PS50885"/>
    </source>
</evidence>
<feature type="domain" description="HAMP" evidence="3">
    <location>
        <begin position="332"/>
        <end position="385"/>
    </location>
</feature>
<gene>
    <name evidence="4" type="ORF">FHG71_16465</name>
</gene>
<sequence length="652" mass="70339">MSIRRTLITLFLALGAALCLAVAVQLRSSLGDYREAVDLARSNLAREHISRAALALYQERTETYLGLLGATGAPVHARESRRQSEAVLDEAARALARLRDRDALAALATLRDRVAALRGRAEAAESGPAGAAVAGIFDGYTAVVSDLRSLRLVLLGREAGADPQTSGAFRLRTHVGVLLDDLAVTRALIGGLLLSDSSGSRPSALDRAWRSANRSELAVELLESHALAVDQRLQGRINTLTSFYRTAYHPTETQVLSRLADGSSTASIDSRWNEGARQVATTAANLQETLFAISRDRLDLLRRDALRIMILWGGLLLAGVAAVAAGWRVVVHQVVAPLERLRGAMLALAEGNLAAPLPETARRDEIGVMADTLRVFKANAIRRARLQDERLALHERLQETYRLLRRDLESAAAVQAALLPAPARIGGVRFQGRLRPSNFISGDTYDVLRQPNGPVHFFVIDVAGHGAAAALVSVASHYTLTQAILRRRAGEGLAETVAGLNRDWPDHLPYFTMILGELDPEAGQGALVQSGHPPPLLLRRGGAVEPLGEGGLPIGVLPGASFDEVRFTFRPGDRLLIYSDGLSEAEDREGHPFSEERLLELVRAGAGLGPEALLGSITEALRGWRASDDLDDDMTLLMLEAIQDEHDRGDAR</sequence>
<dbReference type="OrthoDB" id="9800897at2"/>
<organism evidence="4 5">
    <name type="scientific">Rubellimicrobium roseum</name>
    <dbReference type="NCBI Taxonomy" id="687525"/>
    <lineage>
        <taxon>Bacteria</taxon>
        <taxon>Pseudomonadati</taxon>
        <taxon>Pseudomonadota</taxon>
        <taxon>Alphaproteobacteria</taxon>
        <taxon>Rhodobacterales</taxon>
        <taxon>Roseobacteraceae</taxon>
        <taxon>Rubellimicrobium</taxon>
    </lineage>
</organism>
<evidence type="ECO:0000313" key="5">
    <source>
        <dbReference type="Proteomes" id="UP000305709"/>
    </source>
</evidence>
<dbReference type="GO" id="GO:0016791">
    <property type="term" value="F:phosphatase activity"/>
    <property type="evidence" value="ECO:0007669"/>
    <property type="project" value="TreeGrafter"/>
</dbReference>
<accession>A0A5C4N7L6</accession>
<dbReference type="Pfam" id="PF00672">
    <property type="entry name" value="HAMP"/>
    <property type="match status" value="1"/>
</dbReference>
<dbReference type="Pfam" id="PF07228">
    <property type="entry name" value="SpoIIE"/>
    <property type="match status" value="1"/>
</dbReference>
<evidence type="ECO:0000256" key="2">
    <source>
        <dbReference type="SAM" id="Phobius"/>
    </source>
</evidence>
<keyword evidence="2" id="KW-0812">Transmembrane</keyword>
<dbReference type="SUPFAM" id="SSF158472">
    <property type="entry name" value="HAMP domain-like"/>
    <property type="match status" value="1"/>
</dbReference>
<dbReference type="Gene3D" id="3.60.40.10">
    <property type="entry name" value="PPM-type phosphatase domain"/>
    <property type="match status" value="1"/>
</dbReference>
<dbReference type="PANTHER" id="PTHR43156:SF2">
    <property type="entry name" value="STAGE II SPORULATION PROTEIN E"/>
    <property type="match status" value="1"/>
</dbReference>
<dbReference type="InterPro" id="IPR036457">
    <property type="entry name" value="PPM-type-like_dom_sf"/>
</dbReference>
<dbReference type="GO" id="GO:0007165">
    <property type="term" value="P:signal transduction"/>
    <property type="evidence" value="ECO:0007669"/>
    <property type="project" value="InterPro"/>
</dbReference>
<dbReference type="PROSITE" id="PS50885">
    <property type="entry name" value="HAMP"/>
    <property type="match status" value="1"/>
</dbReference>
<dbReference type="InterPro" id="IPR003660">
    <property type="entry name" value="HAMP_dom"/>
</dbReference>
<feature type="transmembrane region" description="Helical" evidence="2">
    <location>
        <begin position="309"/>
        <end position="331"/>
    </location>
</feature>
<dbReference type="InterPro" id="IPR001932">
    <property type="entry name" value="PPM-type_phosphatase-like_dom"/>
</dbReference>
<name>A0A5C4N7L6_9RHOB</name>
<dbReference type="GO" id="GO:0016020">
    <property type="term" value="C:membrane"/>
    <property type="evidence" value="ECO:0007669"/>
    <property type="project" value="InterPro"/>
</dbReference>
<proteinExistence type="predicted"/>
<dbReference type="InterPro" id="IPR052016">
    <property type="entry name" value="Bact_Sigma-Reg"/>
</dbReference>